<dbReference type="EMBL" id="BMOC01000013">
    <property type="protein sequence ID" value="GGJ10954.1"/>
    <property type="molecule type" value="Genomic_DNA"/>
</dbReference>
<gene>
    <name evidence="3" type="ORF">GCM10008995_21080</name>
</gene>
<dbReference type="RefSeq" id="WP_188787378.1">
    <property type="nucleotide sequence ID" value="NZ_BMOC01000013.1"/>
</dbReference>
<evidence type="ECO:0000259" key="2">
    <source>
        <dbReference type="Pfam" id="PF24460"/>
    </source>
</evidence>
<keyword evidence="1" id="KW-0812">Transmembrane</keyword>
<keyword evidence="4" id="KW-1185">Reference proteome</keyword>
<feature type="transmembrane region" description="Helical" evidence="1">
    <location>
        <begin position="38"/>
        <end position="57"/>
    </location>
</feature>
<organism evidence="3 4">
    <name type="scientific">Halobellus salinus</name>
    <dbReference type="NCBI Taxonomy" id="931585"/>
    <lineage>
        <taxon>Archaea</taxon>
        <taxon>Methanobacteriati</taxon>
        <taxon>Methanobacteriota</taxon>
        <taxon>Stenosarchaea group</taxon>
        <taxon>Halobacteria</taxon>
        <taxon>Halobacteriales</taxon>
        <taxon>Haloferacaceae</taxon>
        <taxon>Halobellus</taxon>
    </lineage>
</organism>
<protein>
    <submittedName>
        <fullName evidence="3">Zinc ribbon domain-containing protein</fullName>
    </submittedName>
</protein>
<feature type="domain" description="DUF7575" evidence="2">
    <location>
        <begin position="109"/>
        <end position="135"/>
    </location>
</feature>
<reference evidence="3" key="2">
    <citation type="submission" date="2020-09" db="EMBL/GenBank/DDBJ databases">
        <authorList>
            <person name="Sun Q."/>
            <person name="Ohkuma M."/>
        </authorList>
    </citation>
    <scope>NUCLEOTIDE SEQUENCE</scope>
    <source>
        <strain evidence="3">JCM 14359</strain>
    </source>
</reference>
<keyword evidence="1" id="KW-0472">Membrane</keyword>
<evidence type="ECO:0000256" key="1">
    <source>
        <dbReference type="SAM" id="Phobius"/>
    </source>
</evidence>
<dbReference type="OrthoDB" id="204947at2157"/>
<sequence length="144" mass="15074">MNRPSRRAVVATLAAVLGATVGIAGVGHLYLRRWRRAAVWFVVVVGAALALLVAFVLPGMGGFGDPGAVATLDPSALPSVVVWPVFALLLLSTLDAHRLATVPKAAAGDTPACPSCGKELDRQIDFCPWCTAELEWVDPDAADE</sequence>
<dbReference type="AlphaFoldDB" id="A0A830EJF2"/>
<feature type="transmembrane region" description="Helical" evidence="1">
    <location>
        <begin position="12"/>
        <end position="31"/>
    </location>
</feature>
<accession>A0A830EJF2</accession>
<comment type="caution">
    <text evidence="3">The sequence shown here is derived from an EMBL/GenBank/DDBJ whole genome shotgun (WGS) entry which is preliminary data.</text>
</comment>
<dbReference type="Proteomes" id="UP000653099">
    <property type="component" value="Unassembled WGS sequence"/>
</dbReference>
<evidence type="ECO:0000313" key="3">
    <source>
        <dbReference type="EMBL" id="GGJ10954.1"/>
    </source>
</evidence>
<reference evidence="3" key="1">
    <citation type="journal article" date="2014" name="Int. J. Syst. Evol. Microbiol.">
        <title>Complete genome sequence of Corynebacterium casei LMG S-19264T (=DSM 44701T), isolated from a smear-ripened cheese.</title>
        <authorList>
            <consortium name="US DOE Joint Genome Institute (JGI-PGF)"/>
            <person name="Walter F."/>
            <person name="Albersmeier A."/>
            <person name="Kalinowski J."/>
            <person name="Ruckert C."/>
        </authorList>
    </citation>
    <scope>NUCLEOTIDE SEQUENCE</scope>
    <source>
        <strain evidence="3">JCM 14359</strain>
    </source>
</reference>
<keyword evidence="1" id="KW-1133">Transmembrane helix</keyword>
<proteinExistence type="predicted"/>
<dbReference type="InterPro" id="IPR055997">
    <property type="entry name" value="DUF7575"/>
</dbReference>
<feature type="transmembrane region" description="Helical" evidence="1">
    <location>
        <begin position="77"/>
        <end position="94"/>
    </location>
</feature>
<evidence type="ECO:0000313" key="4">
    <source>
        <dbReference type="Proteomes" id="UP000653099"/>
    </source>
</evidence>
<name>A0A830EJF2_9EURY</name>
<dbReference type="Pfam" id="PF24460">
    <property type="entry name" value="DUF7575"/>
    <property type="match status" value="1"/>
</dbReference>